<sequence>MLAAGEAPKSRYALEGAETDRFVGVGSLRQSSLNLDEEDRLIE</sequence>
<reference evidence="1 2" key="2">
    <citation type="submission" date="2006-09" db="EMBL/GenBank/DDBJ databases">
        <authorList>
            <consortium name="The Klebsiella pneumonia Genome Sequencing Project"/>
            <person name="McClelland M."/>
            <person name="Sanderson E.K."/>
            <person name="Spieth J."/>
            <person name="Clifton W.S."/>
            <person name="Latreille P."/>
            <person name="Sabo A."/>
            <person name="Pepin K."/>
            <person name="Bhonagiri V."/>
            <person name="Porwollik S."/>
            <person name="Ali J."/>
            <person name="Wilson R.K."/>
        </authorList>
    </citation>
    <scope>NUCLEOTIDE SEQUENCE [LARGE SCALE GENOMIC DNA]</scope>
    <source>
        <strain evidence="2">ATCC 700721 / MGH 78578</strain>
    </source>
</reference>
<reference evidence="1 2" key="1">
    <citation type="journal article" date="2001" name="Nature">
        <title>Complete genome sequence of Salmonella enterica serovar Typhimurium LT2.</title>
        <authorList>
            <person name="McClelland M."/>
            <person name="Sanderson K.E."/>
            <person name="Spieth J."/>
            <person name="Clifton S.W."/>
            <person name="Latreille P."/>
            <person name="Courtney L."/>
            <person name="Porwollik S."/>
            <person name="Ali J."/>
            <person name="Dante M."/>
            <person name="Du F."/>
            <person name="Hou S."/>
            <person name="Layman D."/>
            <person name="Leonard S."/>
            <person name="Nguyen C."/>
            <person name="Scott K."/>
            <person name="Holmes A."/>
            <person name="Grewal N."/>
            <person name="Mulvaney E."/>
            <person name="Ryan E."/>
            <person name="Sun H."/>
            <person name="Florea L."/>
            <person name="Miller W."/>
            <person name="Stoneking T."/>
            <person name="Nhan M."/>
            <person name="Waterston R."/>
            <person name="Wilson R.K."/>
        </authorList>
    </citation>
    <scope>NUCLEOTIDE SEQUENCE [LARGE SCALE GENOMIC DNA]</scope>
    <source>
        <strain evidence="2">ATCC 700721 / MGH 78578</strain>
    </source>
</reference>
<evidence type="ECO:0000313" key="1">
    <source>
        <dbReference type="EMBL" id="ABR75741.1"/>
    </source>
</evidence>
<accession>A6T570</accession>
<name>A6T570_KLEP7</name>
<organism evidence="1 2">
    <name type="scientific">Klebsiella pneumoniae subsp. pneumoniae (strain ATCC 700721 / MGH 78578)</name>
    <dbReference type="NCBI Taxonomy" id="272620"/>
    <lineage>
        <taxon>Bacteria</taxon>
        <taxon>Pseudomonadati</taxon>
        <taxon>Pseudomonadota</taxon>
        <taxon>Gammaproteobacteria</taxon>
        <taxon>Enterobacterales</taxon>
        <taxon>Enterobacteriaceae</taxon>
        <taxon>Klebsiella/Raoultella group</taxon>
        <taxon>Klebsiella</taxon>
        <taxon>Klebsiella pneumoniae complex</taxon>
    </lineage>
</organism>
<proteinExistence type="predicted"/>
<dbReference type="Proteomes" id="UP000000265">
    <property type="component" value="Chromosome"/>
</dbReference>
<dbReference type="EMBL" id="CP000647">
    <property type="protein sequence ID" value="ABR75741.1"/>
    <property type="molecule type" value="Genomic_DNA"/>
</dbReference>
<protein>
    <submittedName>
        <fullName evidence="1">Uncharacterized protein</fullName>
    </submittedName>
</protein>
<dbReference type="KEGG" id="kpn:KPN_00289"/>
<dbReference type="PaxDb" id="272620-KPN_00289"/>
<gene>
    <name evidence="1" type="primary">yfeU</name>
    <name evidence="1" type="ORF">KPN_00289</name>
</gene>
<dbReference type="HOGENOM" id="CLU_3234871_0_0_6"/>
<dbReference type="EnsemblBacteria" id="ABR75741">
    <property type="protein sequence ID" value="ABR75741"/>
    <property type="gene ID" value="KPN_00289"/>
</dbReference>
<dbReference type="AlphaFoldDB" id="A6T570"/>
<evidence type="ECO:0000313" key="2">
    <source>
        <dbReference type="Proteomes" id="UP000000265"/>
    </source>
</evidence>